<sequence>MQCEICGKNAGKGREIELDGSILIVCDACSSFGTVTKEQVLCGEKAPAPMPKPNLRQAAMPYYEFEDLDLGLDLAPDYGSIIRRAREQKGLTVKELAMRVFEKESVLHRVESQSIRPSDSLISKLEKQLGIKLKAKPA</sequence>
<dbReference type="Pfam" id="PF01381">
    <property type="entry name" value="HTH_3"/>
    <property type="match status" value="1"/>
</dbReference>
<comment type="caution">
    <text evidence="2">The sequence shown here is derived from an EMBL/GenBank/DDBJ whole genome shotgun (WGS) entry which is preliminary data.</text>
</comment>
<proteinExistence type="predicted"/>
<accession>A0A938YX59</accession>
<evidence type="ECO:0000259" key="1">
    <source>
        <dbReference type="PROSITE" id="PS50943"/>
    </source>
</evidence>
<dbReference type="NCBIfam" id="TIGR00270">
    <property type="entry name" value="multiprotein bridging factor aMBF1"/>
    <property type="match status" value="1"/>
</dbReference>
<dbReference type="InterPro" id="IPR010982">
    <property type="entry name" value="Lambda_DNA-bd_dom_sf"/>
</dbReference>
<dbReference type="Proteomes" id="UP000809243">
    <property type="component" value="Unassembled WGS sequence"/>
</dbReference>
<protein>
    <submittedName>
        <fullName evidence="2">TIGR00270 family protein</fullName>
    </submittedName>
</protein>
<dbReference type="InterPro" id="IPR004451">
    <property type="entry name" value="MJ0586"/>
</dbReference>
<dbReference type="AlphaFoldDB" id="A0A938YX59"/>
<dbReference type="CDD" id="cd00093">
    <property type="entry name" value="HTH_XRE"/>
    <property type="match status" value="1"/>
</dbReference>
<dbReference type="SMART" id="SM00530">
    <property type="entry name" value="HTH_XRE"/>
    <property type="match status" value="1"/>
</dbReference>
<dbReference type="SUPFAM" id="SSF47413">
    <property type="entry name" value="lambda repressor-like DNA-binding domains"/>
    <property type="match status" value="1"/>
</dbReference>
<evidence type="ECO:0000313" key="3">
    <source>
        <dbReference type="Proteomes" id="UP000809243"/>
    </source>
</evidence>
<name>A0A938YX59_9ARCH</name>
<dbReference type="GO" id="GO:0003677">
    <property type="term" value="F:DNA binding"/>
    <property type="evidence" value="ECO:0007669"/>
    <property type="project" value="InterPro"/>
</dbReference>
<gene>
    <name evidence="2" type="ORF">JW744_04880</name>
</gene>
<feature type="domain" description="HTH cro/C1-type" evidence="1">
    <location>
        <begin position="82"/>
        <end position="136"/>
    </location>
</feature>
<evidence type="ECO:0000313" key="2">
    <source>
        <dbReference type="EMBL" id="MBN2067777.1"/>
    </source>
</evidence>
<organism evidence="2 3">
    <name type="scientific">Candidatus Iainarchaeum sp</name>
    <dbReference type="NCBI Taxonomy" id="3101447"/>
    <lineage>
        <taxon>Archaea</taxon>
        <taxon>Candidatus Iainarchaeota</taxon>
        <taxon>Candidatus Iainarchaeia</taxon>
        <taxon>Candidatus Iainarchaeales</taxon>
        <taxon>Candidatus Iainarchaeaceae</taxon>
        <taxon>Candidatus Iainarchaeum</taxon>
    </lineage>
</organism>
<dbReference type="InterPro" id="IPR001387">
    <property type="entry name" value="Cro/C1-type_HTH"/>
</dbReference>
<dbReference type="PROSITE" id="PS50943">
    <property type="entry name" value="HTH_CROC1"/>
    <property type="match status" value="1"/>
</dbReference>
<reference evidence="2" key="1">
    <citation type="submission" date="2021-01" db="EMBL/GenBank/DDBJ databases">
        <title>Active Sulfur Cycling in an Early Earth Analoge.</title>
        <authorList>
            <person name="Hahn C.R."/>
            <person name="Youssef N.H."/>
            <person name="Elshahed M."/>
        </authorList>
    </citation>
    <scope>NUCLEOTIDE SEQUENCE</scope>
    <source>
        <strain evidence="2">Zod_Metabat.1151</strain>
    </source>
</reference>
<dbReference type="EMBL" id="JAFGDB010000084">
    <property type="protein sequence ID" value="MBN2067777.1"/>
    <property type="molecule type" value="Genomic_DNA"/>
</dbReference>
<dbReference type="Gene3D" id="1.10.260.40">
    <property type="entry name" value="lambda repressor-like DNA-binding domains"/>
    <property type="match status" value="1"/>
</dbReference>